<evidence type="ECO:0000313" key="4">
    <source>
        <dbReference type="Proteomes" id="UP000310017"/>
    </source>
</evidence>
<protein>
    <submittedName>
        <fullName evidence="3">MFS transporter</fullName>
    </submittedName>
</protein>
<name>A0A5B7SXR9_9FLAO</name>
<keyword evidence="4" id="KW-1185">Reference proteome</keyword>
<evidence type="ECO:0000256" key="2">
    <source>
        <dbReference type="SAM" id="Phobius"/>
    </source>
</evidence>
<feature type="transmembrane region" description="Helical" evidence="2">
    <location>
        <begin position="85"/>
        <end position="108"/>
    </location>
</feature>
<dbReference type="OrthoDB" id="1200560at2"/>
<evidence type="ECO:0000256" key="1">
    <source>
        <dbReference type="SAM" id="MobiDB-lite"/>
    </source>
</evidence>
<evidence type="ECO:0000313" key="3">
    <source>
        <dbReference type="EMBL" id="QCX01530.1"/>
    </source>
</evidence>
<sequence length="174" mass="20251">MTLEIIVFVLAILFGIVWYWRESKSNKLYRLANRITHSKELQMKPDNKKGFLHEQNFLLRLVWITFFFVIASAIVTFLIPINLFFVQLFASGIVGTLIGTYVASAFIFTKERTSKEHLEEIYDKGKEYIEELTDGDANKTLNKKIETSEPEKVEKNPEEPKSARNRLKDKGMIK</sequence>
<reference evidence="3 4" key="1">
    <citation type="submission" date="2019-05" db="EMBL/GenBank/DDBJ databases">
        <title>Genome sequencing of F202Z8.</title>
        <authorList>
            <person name="Kwon Y.M."/>
        </authorList>
    </citation>
    <scope>NUCLEOTIDE SEQUENCE [LARGE SCALE GENOMIC DNA]</scope>
    <source>
        <strain evidence="3 4">F202Z8</strain>
    </source>
</reference>
<keyword evidence="2" id="KW-0472">Membrane</keyword>
<feature type="transmembrane region" description="Helical" evidence="2">
    <location>
        <begin position="6"/>
        <end position="21"/>
    </location>
</feature>
<proteinExistence type="predicted"/>
<feature type="compositionally biased region" description="Basic and acidic residues" evidence="1">
    <location>
        <begin position="143"/>
        <end position="174"/>
    </location>
</feature>
<accession>A0A5B7SXR9</accession>
<keyword evidence="2" id="KW-0812">Transmembrane</keyword>
<feature type="region of interest" description="Disordered" evidence="1">
    <location>
        <begin position="140"/>
        <end position="174"/>
    </location>
</feature>
<dbReference type="Proteomes" id="UP000310017">
    <property type="component" value="Chromosome"/>
</dbReference>
<keyword evidence="2" id="KW-1133">Transmembrane helix</keyword>
<feature type="transmembrane region" description="Helical" evidence="2">
    <location>
        <begin position="57"/>
        <end position="79"/>
    </location>
</feature>
<organism evidence="3 4">
    <name type="scientific">Aggregatimonas sangjinii</name>
    <dbReference type="NCBI Taxonomy" id="2583587"/>
    <lineage>
        <taxon>Bacteria</taxon>
        <taxon>Pseudomonadati</taxon>
        <taxon>Bacteroidota</taxon>
        <taxon>Flavobacteriia</taxon>
        <taxon>Flavobacteriales</taxon>
        <taxon>Flavobacteriaceae</taxon>
        <taxon>Aggregatimonas</taxon>
    </lineage>
</organism>
<dbReference type="AlphaFoldDB" id="A0A5B7SXR9"/>
<dbReference type="KEGG" id="asag:FGM00_15970"/>
<gene>
    <name evidence="3" type="ORF">FGM00_15970</name>
</gene>
<dbReference type="EMBL" id="CP040710">
    <property type="protein sequence ID" value="QCX01530.1"/>
    <property type="molecule type" value="Genomic_DNA"/>
</dbReference>
<dbReference type="RefSeq" id="WP_138853867.1">
    <property type="nucleotide sequence ID" value="NZ_CP040710.1"/>
</dbReference>